<sequence>MRAFFALARILKKRPLNLMAASFSTKPSARVYLQVLGTETKDSSPSLFLFADSQRLCWEYIGGLPGMAMTLRDNGKSDIRLNGPSNLSDFIRATRFFLHHESLKFDCTGYNGGDDESYEDENLRIEPVIINGKKQDAVFEASSSNDHTAPQDQFASPNDVDNDLPSSKKLKPRCESSTSVCYICWLSALPGKFFVKKALELGIKPEQVMGPSQPGPVFLIIDCPSTDFISSLVCNEHLSRHFAEGSCPTAVIIIHLTPMSVFESHEYVEWRNRFII</sequence>
<evidence type="ECO:0000256" key="3">
    <source>
        <dbReference type="ARBA" id="ARBA00007823"/>
    </source>
</evidence>
<accession>A0AAD9Q9E6</accession>
<dbReference type="GO" id="GO:0042781">
    <property type="term" value="F:3'-tRNA processing endoribonuclease activity"/>
    <property type="evidence" value="ECO:0007669"/>
    <property type="project" value="UniProtKB-EC"/>
</dbReference>
<evidence type="ECO:0000256" key="11">
    <source>
        <dbReference type="SAM" id="MobiDB-lite"/>
    </source>
</evidence>
<comment type="catalytic activity">
    <reaction evidence="1">
        <text>Endonucleolytic cleavage of RNA, removing extra 3' nucleotides from tRNA precursor, generating 3' termini of tRNAs. A 3'-hydroxy group is left at the tRNA terminus and a 5'-phosphoryl group is left at the trailer molecule.</text>
        <dbReference type="EC" id="3.1.26.11"/>
    </reaction>
</comment>
<dbReference type="Gene3D" id="3.60.15.10">
    <property type="entry name" value="Ribonuclease Z/Hydroxyacylglutathione hydrolase-like"/>
    <property type="match status" value="1"/>
</dbReference>
<dbReference type="InterPro" id="IPR036866">
    <property type="entry name" value="RibonucZ/Hydroxyglut_hydro"/>
</dbReference>
<reference evidence="12" key="2">
    <citation type="journal article" date="2023" name="Science">
        <title>Genomic signatures of disease resistance in endangered staghorn corals.</title>
        <authorList>
            <person name="Vollmer S.V."/>
            <person name="Selwyn J.D."/>
            <person name="Despard B.A."/>
            <person name="Roesel C.L."/>
        </authorList>
    </citation>
    <scope>NUCLEOTIDE SEQUENCE</scope>
    <source>
        <strain evidence="12">K2</strain>
    </source>
</reference>
<keyword evidence="5" id="KW-0819">tRNA processing</keyword>
<keyword evidence="13" id="KW-1185">Reference proteome</keyword>
<comment type="similarity">
    <text evidence="3">Belongs to the RNase Z family.</text>
</comment>
<dbReference type="PANTHER" id="PTHR12553">
    <property type="entry name" value="ZINC PHOSPHODIESTERASE ELAC PROTEIN 2"/>
    <property type="match status" value="1"/>
</dbReference>
<dbReference type="EC" id="3.1.26.11" evidence="4"/>
<evidence type="ECO:0000256" key="8">
    <source>
        <dbReference type="ARBA" id="ARBA00022759"/>
    </source>
</evidence>
<evidence type="ECO:0000313" key="13">
    <source>
        <dbReference type="Proteomes" id="UP001249851"/>
    </source>
</evidence>
<keyword evidence="10" id="KW-0862">Zinc</keyword>
<reference evidence="12" key="1">
    <citation type="journal article" date="2023" name="G3 (Bethesda)">
        <title>Whole genome assembly and annotation of the endangered Caribbean coral Acropora cervicornis.</title>
        <authorList>
            <person name="Selwyn J.D."/>
            <person name="Vollmer S.V."/>
        </authorList>
    </citation>
    <scope>NUCLEOTIDE SEQUENCE</scope>
    <source>
        <strain evidence="12">K2</strain>
    </source>
</reference>
<dbReference type="GO" id="GO:0046872">
    <property type="term" value="F:metal ion binding"/>
    <property type="evidence" value="ECO:0007669"/>
    <property type="project" value="UniProtKB-KW"/>
</dbReference>
<proteinExistence type="inferred from homology"/>
<keyword evidence="7" id="KW-0479">Metal-binding</keyword>
<evidence type="ECO:0000256" key="6">
    <source>
        <dbReference type="ARBA" id="ARBA00022722"/>
    </source>
</evidence>
<protein>
    <recommendedName>
        <fullName evidence="4">ribonuclease Z</fullName>
        <ecNumber evidence="4">3.1.26.11</ecNumber>
    </recommendedName>
</protein>
<feature type="region of interest" description="Disordered" evidence="11">
    <location>
        <begin position="140"/>
        <end position="171"/>
    </location>
</feature>
<evidence type="ECO:0000256" key="7">
    <source>
        <dbReference type="ARBA" id="ARBA00022723"/>
    </source>
</evidence>
<evidence type="ECO:0000256" key="1">
    <source>
        <dbReference type="ARBA" id="ARBA00000402"/>
    </source>
</evidence>
<keyword evidence="8" id="KW-0255">Endonuclease</keyword>
<dbReference type="GO" id="GO:0005739">
    <property type="term" value="C:mitochondrion"/>
    <property type="evidence" value="ECO:0007669"/>
    <property type="project" value="TreeGrafter"/>
</dbReference>
<dbReference type="GO" id="GO:1990180">
    <property type="term" value="P:mitochondrial tRNA 3'-end processing"/>
    <property type="evidence" value="ECO:0007669"/>
    <property type="project" value="TreeGrafter"/>
</dbReference>
<keyword evidence="6" id="KW-0540">Nuclease</keyword>
<gene>
    <name evidence="12" type="ORF">P5673_020600</name>
</gene>
<name>A0AAD9Q9E6_ACRCE</name>
<dbReference type="AlphaFoldDB" id="A0AAD9Q9E6"/>
<evidence type="ECO:0000256" key="2">
    <source>
        <dbReference type="ARBA" id="ARBA00001947"/>
    </source>
</evidence>
<evidence type="ECO:0000256" key="4">
    <source>
        <dbReference type="ARBA" id="ARBA00012477"/>
    </source>
</evidence>
<feature type="compositionally biased region" description="Polar residues" evidence="11">
    <location>
        <begin position="141"/>
        <end position="156"/>
    </location>
</feature>
<dbReference type="Proteomes" id="UP001249851">
    <property type="component" value="Unassembled WGS sequence"/>
</dbReference>
<dbReference type="InterPro" id="IPR047151">
    <property type="entry name" value="RNZ2-like"/>
</dbReference>
<organism evidence="12 13">
    <name type="scientific">Acropora cervicornis</name>
    <name type="common">Staghorn coral</name>
    <dbReference type="NCBI Taxonomy" id="6130"/>
    <lineage>
        <taxon>Eukaryota</taxon>
        <taxon>Metazoa</taxon>
        <taxon>Cnidaria</taxon>
        <taxon>Anthozoa</taxon>
        <taxon>Hexacorallia</taxon>
        <taxon>Scleractinia</taxon>
        <taxon>Astrocoeniina</taxon>
        <taxon>Acroporidae</taxon>
        <taxon>Acropora</taxon>
    </lineage>
</organism>
<dbReference type="EMBL" id="JARQWQ010000051">
    <property type="protein sequence ID" value="KAK2557126.1"/>
    <property type="molecule type" value="Genomic_DNA"/>
</dbReference>
<keyword evidence="9" id="KW-0378">Hydrolase</keyword>
<evidence type="ECO:0000256" key="5">
    <source>
        <dbReference type="ARBA" id="ARBA00022694"/>
    </source>
</evidence>
<comment type="caution">
    <text evidence="12">The sequence shown here is derived from an EMBL/GenBank/DDBJ whole genome shotgun (WGS) entry which is preliminary data.</text>
</comment>
<dbReference type="PANTHER" id="PTHR12553:SF49">
    <property type="entry name" value="ZINC PHOSPHODIESTERASE ELAC PROTEIN 2"/>
    <property type="match status" value="1"/>
</dbReference>
<evidence type="ECO:0000256" key="10">
    <source>
        <dbReference type="ARBA" id="ARBA00022833"/>
    </source>
</evidence>
<evidence type="ECO:0000256" key="9">
    <source>
        <dbReference type="ARBA" id="ARBA00022801"/>
    </source>
</evidence>
<comment type="cofactor">
    <cofactor evidence="2">
        <name>Zn(2+)</name>
        <dbReference type="ChEBI" id="CHEBI:29105"/>
    </cofactor>
</comment>
<evidence type="ECO:0000313" key="12">
    <source>
        <dbReference type="EMBL" id="KAK2557126.1"/>
    </source>
</evidence>